<evidence type="ECO:0000256" key="1">
    <source>
        <dbReference type="ARBA" id="ARBA00001966"/>
    </source>
</evidence>
<evidence type="ECO:0000313" key="9">
    <source>
        <dbReference type="Proteomes" id="UP000696280"/>
    </source>
</evidence>
<reference evidence="8" key="1">
    <citation type="submission" date="2021-07" db="EMBL/GenBank/DDBJ databases">
        <authorList>
            <person name="Durling M."/>
        </authorList>
    </citation>
    <scope>NUCLEOTIDE SEQUENCE</scope>
</reference>
<dbReference type="GO" id="GO:0036297">
    <property type="term" value="P:interstrand cross-link repair"/>
    <property type="evidence" value="ECO:0007669"/>
    <property type="project" value="TreeGrafter"/>
</dbReference>
<keyword evidence="4" id="KW-0408">Iron</keyword>
<feature type="region of interest" description="Disordered" evidence="7">
    <location>
        <begin position="519"/>
        <end position="539"/>
    </location>
</feature>
<dbReference type="EMBL" id="CAJVRL010000103">
    <property type="protein sequence ID" value="CAG8960820.1"/>
    <property type="molecule type" value="Genomic_DNA"/>
</dbReference>
<dbReference type="PANTHER" id="PTHR14464">
    <property type="entry name" value="EXONUCLEASE V"/>
    <property type="match status" value="1"/>
</dbReference>
<keyword evidence="6" id="KW-0269">Exonuclease</keyword>
<feature type="region of interest" description="Disordered" evidence="7">
    <location>
        <begin position="122"/>
        <end position="146"/>
    </location>
</feature>
<sequence>MATHSPARIPTCTSTSVAAALEDEESNYGSDFSPEEEQLLAQILTTPSATEDNPITSAVEHYEPERKLRLPRVLGREGRSALFEAAKAADEVAKQIHGSVSGGETYLDLSSQFKDSRVIPLDNVENNGDANATEPKPPDTRSPLERFRTQPKKGLSVTDLVSPAWCELQYWYSLTLHGRKKRTPEMKQGSRVHQVLEDQVHTTVKVEVATIEDRWGLRIWNVIQGLQSLRNYGLTRELEIWGTIDGQVVNGVIDELSYICPDADLEETSERAENPISTSANELLPNQATISEFFKAAKGSSLKESTRIKRRTQTKKIYLCDVKTRGAKTLPSGAAFRPTKMQLMLYHDLLSALATNKVDFSIFTKRYRLDPDKSFSDAFIAQVGSLNEEFFDTQTSPDPSQESLPSSQNSLDVLLEHNNLSTLWGLMIKEFQITLPDGASSLGKVLKAEYRSRNAGEVLGSKTFAMDERELKSYLDHEMAWWKGERKAEGVAIEEAYKCRSCEFAETCEWRLEKVEEATQKSRANTSGRQNSVRTNLEY</sequence>
<name>A0A9N9L5P4_9HELO</name>
<dbReference type="Pfam" id="PF09810">
    <property type="entry name" value="Exo5"/>
    <property type="match status" value="1"/>
</dbReference>
<dbReference type="PANTHER" id="PTHR14464:SF4">
    <property type="entry name" value="EXONUCLEASE V"/>
    <property type="match status" value="1"/>
</dbReference>
<dbReference type="OrthoDB" id="354769at2759"/>
<evidence type="ECO:0000256" key="5">
    <source>
        <dbReference type="ARBA" id="ARBA00022722"/>
    </source>
</evidence>
<organism evidence="8 9">
    <name type="scientific">Hymenoscyphus fraxineus</name>
    <dbReference type="NCBI Taxonomy" id="746836"/>
    <lineage>
        <taxon>Eukaryota</taxon>
        <taxon>Fungi</taxon>
        <taxon>Dikarya</taxon>
        <taxon>Ascomycota</taxon>
        <taxon>Pezizomycotina</taxon>
        <taxon>Leotiomycetes</taxon>
        <taxon>Helotiales</taxon>
        <taxon>Helotiaceae</taxon>
        <taxon>Hymenoscyphus</taxon>
    </lineage>
</organism>
<dbReference type="GO" id="GO:0051539">
    <property type="term" value="F:4 iron, 4 sulfur cluster binding"/>
    <property type="evidence" value="ECO:0007669"/>
    <property type="project" value="UniProtKB-KW"/>
</dbReference>
<comment type="subunit">
    <text evidence="3">Monomer.</text>
</comment>
<evidence type="ECO:0000256" key="7">
    <source>
        <dbReference type="SAM" id="MobiDB-lite"/>
    </source>
</evidence>
<keyword evidence="5" id="KW-0540">Nuclease</keyword>
<evidence type="ECO:0000313" key="8">
    <source>
        <dbReference type="EMBL" id="CAG8960820.1"/>
    </source>
</evidence>
<dbReference type="InterPro" id="IPR019190">
    <property type="entry name" value="EXOV"/>
</dbReference>
<dbReference type="GO" id="GO:0005634">
    <property type="term" value="C:nucleus"/>
    <property type="evidence" value="ECO:0007669"/>
    <property type="project" value="TreeGrafter"/>
</dbReference>
<evidence type="ECO:0000256" key="6">
    <source>
        <dbReference type="ARBA" id="ARBA00022839"/>
    </source>
</evidence>
<gene>
    <name evidence="8" type="ORF">HYFRA_00002357</name>
</gene>
<accession>A0A9N9L5P4</accession>
<evidence type="ECO:0008006" key="10">
    <source>
        <dbReference type="Google" id="ProtNLM"/>
    </source>
</evidence>
<dbReference type="AlphaFoldDB" id="A0A9N9L5P4"/>
<keyword evidence="6" id="KW-0378">Hydrolase</keyword>
<comment type="caution">
    <text evidence="8">The sequence shown here is derived from an EMBL/GenBank/DDBJ whole genome shotgun (WGS) entry which is preliminary data.</text>
</comment>
<evidence type="ECO:0000256" key="4">
    <source>
        <dbReference type="ARBA" id="ARBA00022485"/>
    </source>
</evidence>
<proteinExistence type="inferred from homology"/>
<keyword evidence="4" id="KW-0411">Iron-sulfur</keyword>
<comment type="similarity">
    <text evidence="2">Belongs to the EXO5 family.</text>
</comment>
<dbReference type="GO" id="GO:0045145">
    <property type="term" value="F:single-stranded DNA 5'-3' DNA exonuclease activity"/>
    <property type="evidence" value="ECO:0007669"/>
    <property type="project" value="InterPro"/>
</dbReference>
<evidence type="ECO:0000256" key="3">
    <source>
        <dbReference type="ARBA" id="ARBA00011245"/>
    </source>
</evidence>
<dbReference type="Proteomes" id="UP000696280">
    <property type="component" value="Unassembled WGS sequence"/>
</dbReference>
<dbReference type="Gene3D" id="3.90.320.10">
    <property type="match status" value="1"/>
</dbReference>
<protein>
    <recommendedName>
        <fullName evidence="10">Exonuclease V</fullName>
    </recommendedName>
</protein>
<dbReference type="GO" id="GO:0005739">
    <property type="term" value="C:mitochondrion"/>
    <property type="evidence" value="ECO:0007669"/>
    <property type="project" value="TreeGrafter"/>
</dbReference>
<dbReference type="InterPro" id="IPR011604">
    <property type="entry name" value="PDDEXK-like_dom_sf"/>
</dbReference>
<feature type="compositionally biased region" description="Polar residues" evidence="7">
    <location>
        <begin position="521"/>
        <end position="539"/>
    </location>
</feature>
<keyword evidence="4" id="KW-0004">4Fe-4S</keyword>
<evidence type="ECO:0000256" key="2">
    <source>
        <dbReference type="ARBA" id="ARBA00009797"/>
    </source>
</evidence>
<feature type="compositionally biased region" description="Basic and acidic residues" evidence="7">
    <location>
        <begin position="136"/>
        <end position="146"/>
    </location>
</feature>
<keyword evidence="4" id="KW-0479">Metal-binding</keyword>
<keyword evidence="9" id="KW-1185">Reference proteome</keyword>
<comment type="cofactor">
    <cofactor evidence="1">
        <name>[4Fe-4S] cluster</name>
        <dbReference type="ChEBI" id="CHEBI:49883"/>
    </cofactor>
</comment>